<name>A0A1M7L865_9BACT</name>
<dbReference type="GO" id="GO:0008080">
    <property type="term" value="F:N-acetyltransferase activity"/>
    <property type="evidence" value="ECO:0007669"/>
    <property type="project" value="InterPro"/>
</dbReference>
<dbReference type="OrthoDB" id="9799681at2"/>
<dbReference type="STRING" id="1419482.SAMN05444266_110162"/>
<dbReference type="PROSITE" id="PS51186">
    <property type="entry name" value="GNAT"/>
    <property type="match status" value="1"/>
</dbReference>
<dbReference type="Pfam" id="PF00583">
    <property type="entry name" value="Acetyltransf_1"/>
    <property type="match status" value="1"/>
</dbReference>
<dbReference type="SUPFAM" id="SSF55729">
    <property type="entry name" value="Acyl-CoA N-acyltransferases (Nat)"/>
    <property type="match status" value="1"/>
</dbReference>
<keyword evidence="1 3" id="KW-0808">Transferase</keyword>
<dbReference type="RefSeq" id="WP_073086350.1">
    <property type="nucleotide sequence ID" value="NZ_FRBL01000010.1"/>
</dbReference>
<dbReference type="PANTHER" id="PTHR13947">
    <property type="entry name" value="GNAT FAMILY N-ACETYLTRANSFERASE"/>
    <property type="match status" value="1"/>
</dbReference>
<evidence type="ECO:0000313" key="4">
    <source>
        <dbReference type="Proteomes" id="UP000184420"/>
    </source>
</evidence>
<gene>
    <name evidence="3" type="ORF">SAMN05444266_110162</name>
</gene>
<accession>A0A1M7L865</accession>
<protein>
    <submittedName>
        <fullName evidence="3">Acetyltransferase (GNAT) domain-containing protein</fullName>
    </submittedName>
</protein>
<dbReference type="InterPro" id="IPR050769">
    <property type="entry name" value="NAT_camello-type"/>
</dbReference>
<dbReference type="InterPro" id="IPR000182">
    <property type="entry name" value="GNAT_dom"/>
</dbReference>
<dbReference type="PANTHER" id="PTHR13947:SF37">
    <property type="entry name" value="LD18367P"/>
    <property type="match status" value="1"/>
</dbReference>
<dbReference type="CDD" id="cd04301">
    <property type="entry name" value="NAT_SF"/>
    <property type="match status" value="1"/>
</dbReference>
<reference evidence="3 4" key="1">
    <citation type="submission" date="2016-11" db="EMBL/GenBank/DDBJ databases">
        <authorList>
            <person name="Jaros S."/>
            <person name="Januszkiewicz K."/>
            <person name="Wedrychowicz H."/>
        </authorList>
    </citation>
    <scope>NUCLEOTIDE SEQUENCE [LARGE SCALE GENOMIC DNA]</scope>
    <source>
        <strain evidence="3 4">DSM 27406</strain>
    </source>
</reference>
<evidence type="ECO:0000256" key="1">
    <source>
        <dbReference type="ARBA" id="ARBA00022679"/>
    </source>
</evidence>
<dbReference type="AlphaFoldDB" id="A0A1M7L865"/>
<sequence length="162" mass="18212">MEKDIRLLYNDACAQVIDIILPIQVHEFNVPITAADQPDLQDLESNYHQGGGGFWGAFVDGELVGTIALINTGHAAGAIRKMFVKKEFRGKELGLAQALLETLMEYSQKNGIRDLYLGTVPQLKAALRFYERNGFAQIAVEHLPPYFPRMAVDTLFYHLEMK</sequence>
<organism evidence="3 4">
    <name type="scientific">Chitinophaga jiangningensis</name>
    <dbReference type="NCBI Taxonomy" id="1419482"/>
    <lineage>
        <taxon>Bacteria</taxon>
        <taxon>Pseudomonadati</taxon>
        <taxon>Bacteroidota</taxon>
        <taxon>Chitinophagia</taxon>
        <taxon>Chitinophagales</taxon>
        <taxon>Chitinophagaceae</taxon>
        <taxon>Chitinophaga</taxon>
    </lineage>
</organism>
<feature type="domain" description="N-acetyltransferase" evidence="2">
    <location>
        <begin position="3"/>
        <end position="162"/>
    </location>
</feature>
<dbReference type="InterPro" id="IPR016181">
    <property type="entry name" value="Acyl_CoA_acyltransferase"/>
</dbReference>
<evidence type="ECO:0000313" key="3">
    <source>
        <dbReference type="EMBL" id="SHM73584.1"/>
    </source>
</evidence>
<proteinExistence type="predicted"/>
<keyword evidence="4" id="KW-1185">Reference proteome</keyword>
<dbReference type="EMBL" id="FRBL01000010">
    <property type="protein sequence ID" value="SHM73584.1"/>
    <property type="molecule type" value="Genomic_DNA"/>
</dbReference>
<evidence type="ECO:0000259" key="2">
    <source>
        <dbReference type="PROSITE" id="PS51186"/>
    </source>
</evidence>
<dbReference type="Gene3D" id="3.40.630.30">
    <property type="match status" value="1"/>
</dbReference>
<dbReference type="Proteomes" id="UP000184420">
    <property type="component" value="Unassembled WGS sequence"/>
</dbReference>